<sequence length="193" mass="20652">MLDGWFDGPSGDEAVDQENLLHLLVVMQSLQKFKYSSALAAAANAHQQQPAQLPAPPPQYPPPPPQYTQQQQQQQQPQFVQQSPYAPQPQPPPLLSTTSMRMSPGAMPSFAHNNGTNPLYELAPSPGQSGGGYGGVMSPLAAAASVRSDRFSPPSAMAVATPQQAPMQQVDAAVMQQLLTEIVRLQAELGENK</sequence>
<accession>A0A835VRX4</accession>
<feature type="compositionally biased region" description="Low complexity" evidence="1">
    <location>
        <begin position="67"/>
        <end position="85"/>
    </location>
</feature>
<feature type="compositionally biased region" description="Pro residues" evidence="1">
    <location>
        <begin position="53"/>
        <end position="66"/>
    </location>
</feature>
<evidence type="ECO:0000256" key="1">
    <source>
        <dbReference type="SAM" id="MobiDB-lite"/>
    </source>
</evidence>
<comment type="caution">
    <text evidence="2">The sequence shown here is derived from an EMBL/GenBank/DDBJ whole genome shotgun (WGS) entry which is preliminary data.</text>
</comment>
<gene>
    <name evidence="2" type="ORF">HXX76_015131</name>
</gene>
<name>A0A835VRX4_CHLIN</name>
<dbReference type="EMBL" id="JAEHOC010000076">
    <property type="protein sequence ID" value="KAG2423613.1"/>
    <property type="molecule type" value="Genomic_DNA"/>
</dbReference>
<keyword evidence="3" id="KW-1185">Reference proteome</keyword>
<proteinExistence type="predicted"/>
<organism evidence="2 3">
    <name type="scientific">Chlamydomonas incerta</name>
    <dbReference type="NCBI Taxonomy" id="51695"/>
    <lineage>
        <taxon>Eukaryota</taxon>
        <taxon>Viridiplantae</taxon>
        <taxon>Chlorophyta</taxon>
        <taxon>core chlorophytes</taxon>
        <taxon>Chlorophyceae</taxon>
        <taxon>CS clade</taxon>
        <taxon>Chlamydomonadales</taxon>
        <taxon>Chlamydomonadaceae</taxon>
        <taxon>Chlamydomonas</taxon>
    </lineage>
</organism>
<reference evidence="2" key="1">
    <citation type="journal article" date="2020" name="bioRxiv">
        <title>Comparative genomics of Chlamydomonas.</title>
        <authorList>
            <person name="Craig R.J."/>
            <person name="Hasan A.R."/>
            <person name="Ness R.W."/>
            <person name="Keightley P.D."/>
        </authorList>
    </citation>
    <scope>NUCLEOTIDE SEQUENCE</scope>
    <source>
        <strain evidence="2">SAG 7.73</strain>
    </source>
</reference>
<protein>
    <submittedName>
        <fullName evidence="2">Uncharacterized protein</fullName>
    </submittedName>
</protein>
<evidence type="ECO:0000313" key="3">
    <source>
        <dbReference type="Proteomes" id="UP000650467"/>
    </source>
</evidence>
<dbReference type="Proteomes" id="UP000650467">
    <property type="component" value="Unassembled WGS sequence"/>
</dbReference>
<dbReference type="AlphaFoldDB" id="A0A835VRX4"/>
<feature type="region of interest" description="Disordered" evidence="1">
    <location>
        <begin position="40"/>
        <end position="106"/>
    </location>
</feature>
<feature type="compositionally biased region" description="Low complexity" evidence="1">
    <location>
        <begin position="40"/>
        <end position="52"/>
    </location>
</feature>
<evidence type="ECO:0000313" key="2">
    <source>
        <dbReference type="EMBL" id="KAG2423613.1"/>
    </source>
</evidence>